<feature type="compositionally biased region" description="Polar residues" evidence="1">
    <location>
        <begin position="53"/>
        <end position="62"/>
    </location>
</feature>
<gene>
    <name evidence="3" type="ORF">REIFOR_01998</name>
</gene>
<proteinExistence type="predicted"/>
<reference evidence="3 4" key="1">
    <citation type="journal article" date="2017" name="Environ. Microbiol.">
        <title>Genomic and physiological analyses of 'Reinekea forsetii' reveal a versatile opportunistic lifestyle during spring algae blooms.</title>
        <authorList>
            <person name="Avci B."/>
            <person name="Hahnke R.L."/>
            <person name="Chafee M."/>
            <person name="Fischer T."/>
            <person name="Gruber-Vodicka H."/>
            <person name="Tegetmeyer H.E."/>
            <person name="Harder J."/>
            <person name="Fuchs B.M."/>
            <person name="Amann R.I."/>
            <person name="Teeling H."/>
        </authorList>
    </citation>
    <scope>NUCLEOTIDE SEQUENCE [LARGE SCALE GENOMIC DNA]</scope>
    <source>
        <strain evidence="3 4">Hel1_31_D35</strain>
    </source>
</reference>
<name>A0A2K8KQX2_9GAMM</name>
<feature type="signal peptide" evidence="2">
    <location>
        <begin position="1"/>
        <end position="27"/>
    </location>
</feature>
<accession>A0A2K8KQX2</accession>
<keyword evidence="2" id="KW-0732">Signal</keyword>
<feature type="chain" id="PRO_5014629320" description="DUF11 domain-containing protein" evidence="2">
    <location>
        <begin position="28"/>
        <end position="219"/>
    </location>
</feature>
<sequence length="219" mass="23828">MRQMAPRYLRSVLGSLLSAGLACFCGADSVVPAANVQPPPVQSPRPSLPAIAPTSNTVSTPPDTRVKNDGLEIDGLEIDVLEIDGLEIDGPVANVVEVSESFYRLVLDDTGQGFNRVATAEARPGDLIELVIRAVNQSDRTLEDIELINSVPSGAIQLLADSFQWDPSKGLYRISRDGETFFQADADLDPADIHFIQWLIFSLRPAESLQLAYRIQIDP</sequence>
<feature type="region of interest" description="Disordered" evidence="1">
    <location>
        <begin position="36"/>
        <end position="65"/>
    </location>
</feature>
<dbReference type="Proteomes" id="UP000229757">
    <property type="component" value="Chromosome"/>
</dbReference>
<dbReference type="KEGG" id="rfo:REIFOR_01998"/>
<dbReference type="EMBL" id="CP011797">
    <property type="protein sequence ID" value="ATX77133.1"/>
    <property type="molecule type" value="Genomic_DNA"/>
</dbReference>
<protein>
    <recommendedName>
        <fullName evidence="5">DUF11 domain-containing protein</fullName>
    </recommendedName>
</protein>
<organism evidence="3 4">
    <name type="scientific">Reinekea forsetii</name>
    <dbReference type="NCBI Taxonomy" id="1336806"/>
    <lineage>
        <taxon>Bacteria</taxon>
        <taxon>Pseudomonadati</taxon>
        <taxon>Pseudomonadota</taxon>
        <taxon>Gammaproteobacteria</taxon>
        <taxon>Oceanospirillales</taxon>
        <taxon>Saccharospirillaceae</taxon>
        <taxon>Reinekea</taxon>
    </lineage>
</organism>
<evidence type="ECO:0000313" key="4">
    <source>
        <dbReference type="Proteomes" id="UP000229757"/>
    </source>
</evidence>
<evidence type="ECO:0000256" key="2">
    <source>
        <dbReference type="SAM" id="SignalP"/>
    </source>
</evidence>
<feature type="compositionally biased region" description="Pro residues" evidence="1">
    <location>
        <begin position="37"/>
        <end position="47"/>
    </location>
</feature>
<dbReference type="AlphaFoldDB" id="A0A2K8KQX2"/>
<evidence type="ECO:0000256" key="1">
    <source>
        <dbReference type="SAM" id="MobiDB-lite"/>
    </source>
</evidence>
<evidence type="ECO:0000313" key="3">
    <source>
        <dbReference type="EMBL" id="ATX77133.1"/>
    </source>
</evidence>
<dbReference type="PROSITE" id="PS51257">
    <property type="entry name" value="PROKAR_LIPOPROTEIN"/>
    <property type="match status" value="1"/>
</dbReference>
<evidence type="ECO:0008006" key="5">
    <source>
        <dbReference type="Google" id="ProtNLM"/>
    </source>
</evidence>
<keyword evidence="4" id="KW-1185">Reference proteome</keyword>